<keyword evidence="4" id="KW-0808">Transferase</keyword>
<sequence length="235" mass="27030">MNISVIIPVLNEAGNIGNLLSYLIQNSSSENIGEIIIVDGGSNDGSQDEIKNFTTTRHSRVKLINSPKGRAKQMNYGAGHSSFDILYFLHADSYPPKNFDQLILHEVKKGFLAGCFRMKFDSTHPVLKFSGWFTRFNLKSCRGGDQSLFITRTLFEKLKGYDEKYIVYEDCEFINRIYSTTNFKVIPEAITTSARRYKINGTWKLQYHFMVIHLKKWLGASPYSLYKYYLENIVS</sequence>
<keyword evidence="3" id="KW-0328">Glycosyltransferase</keyword>
<gene>
    <name evidence="7" type="ORF">MQE35_05565</name>
</gene>
<evidence type="ECO:0000256" key="4">
    <source>
        <dbReference type="ARBA" id="ARBA00022679"/>
    </source>
</evidence>
<dbReference type="Pfam" id="PF00535">
    <property type="entry name" value="Glycos_transf_2"/>
    <property type="match status" value="1"/>
</dbReference>
<keyword evidence="5" id="KW-0472">Membrane</keyword>
<dbReference type="EMBL" id="CP094358">
    <property type="protein sequence ID" value="UOB18759.1"/>
    <property type="molecule type" value="Genomic_DNA"/>
</dbReference>
<dbReference type="InterPro" id="IPR001173">
    <property type="entry name" value="Glyco_trans_2-like"/>
</dbReference>
<dbReference type="PANTHER" id="PTHR43646:SF2">
    <property type="entry name" value="GLYCOSYLTRANSFERASE 2-LIKE DOMAIN-CONTAINING PROTEIN"/>
    <property type="match status" value="1"/>
</dbReference>
<evidence type="ECO:0000256" key="2">
    <source>
        <dbReference type="ARBA" id="ARBA00022475"/>
    </source>
</evidence>
<dbReference type="PANTHER" id="PTHR43646">
    <property type="entry name" value="GLYCOSYLTRANSFERASE"/>
    <property type="match status" value="1"/>
</dbReference>
<proteinExistence type="predicted"/>
<protein>
    <submittedName>
        <fullName evidence="7">TIGR04283 family arsenosugar biosynthesis glycosyltransferase</fullName>
    </submittedName>
</protein>
<reference evidence="7" key="1">
    <citation type="submission" date="2022-03" db="EMBL/GenBank/DDBJ databases">
        <title>Description of Abyssus ytuae gen. nov., sp. nov., a novel member of the family Flavobacteriaceae isolated from the sediment of Mariana Trench.</title>
        <authorList>
            <person name="Zhang J."/>
            <person name="Xu X."/>
        </authorList>
    </citation>
    <scope>NUCLEOTIDE SEQUENCE</scope>
    <source>
        <strain evidence="7">MT3330</strain>
    </source>
</reference>
<dbReference type="InterPro" id="IPR029044">
    <property type="entry name" value="Nucleotide-diphossugar_trans"/>
</dbReference>
<evidence type="ECO:0000313" key="7">
    <source>
        <dbReference type="EMBL" id="UOB18759.1"/>
    </source>
</evidence>
<feature type="domain" description="Glycosyltransferase 2-like" evidence="6">
    <location>
        <begin position="4"/>
        <end position="125"/>
    </location>
</feature>
<dbReference type="CDD" id="cd02522">
    <property type="entry name" value="GT_2_like_a"/>
    <property type="match status" value="1"/>
</dbReference>
<evidence type="ECO:0000256" key="5">
    <source>
        <dbReference type="ARBA" id="ARBA00023136"/>
    </source>
</evidence>
<accession>A0A9E7D4C4</accession>
<dbReference type="Proteomes" id="UP000831290">
    <property type="component" value="Chromosome"/>
</dbReference>
<evidence type="ECO:0000256" key="3">
    <source>
        <dbReference type="ARBA" id="ARBA00022676"/>
    </source>
</evidence>
<dbReference type="AlphaFoldDB" id="A0A9E7D4C4"/>
<keyword evidence="8" id="KW-1185">Reference proteome</keyword>
<comment type="subcellular location">
    <subcellularLocation>
        <location evidence="1">Cell membrane</location>
    </subcellularLocation>
</comment>
<dbReference type="GO" id="GO:0005886">
    <property type="term" value="C:plasma membrane"/>
    <property type="evidence" value="ECO:0007669"/>
    <property type="project" value="UniProtKB-SubCell"/>
</dbReference>
<dbReference type="InterPro" id="IPR026461">
    <property type="entry name" value="Trfase_2_rSAM/seldom_assoc"/>
</dbReference>
<dbReference type="RefSeq" id="WP_255845376.1">
    <property type="nucleotide sequence ID" value="NZ_CP094358.1"/>
</dbReference>
<dbReference type="KEGG" id="fbm:MQE35_05565"/>
<dbReference type="NCBIfam" id="TIGR04283">
    <property type="entry name" value="glyco_like_mftF"/>
    <property type="match status" value="1"/>
</dbReference>
<organism evidence="7 8">
    <name type="scientific">Abyssalbus ytuae</name>
    <dbReference type="NCBI Taxonomy" id="2926907"/>
    <lineage>
        <taxon>Bacteria</taxon>
        <taxon>Pseudomonadati</taxon>
        <taxon>Bacteroidota</taxon>
        <taxon>Flavobacteriia</taxon>
        <taxon>Flavobacteriales</taxon>
        <taxon>Flavobacteriaceae</taxon>
        <taxon>Abyssalbus</taxon>
    </lineage>
</organism>
<evidence type="ECO:0000259" key="6">
    <source>
        <dbReference type="Pfam" id="PF00535"/>
    </source>
</evidence>
<keyword evidence="2" id="KW-1003">Cell membrane</keyword>
<evidence type="ECO:0000313" key="8">
    <source>
        <dbReference type="Proteomes" id="UP000831290"/>
    </source>
</evidence>
<evidence type="ECO:0000256" key="1">
    <source>
        <dbReference type="ARBA" id="ARBA00004236"/>
    </source>
</evidence>
<dbReference type="SUPFAM" id="SSF53448">
    <property type="entry name" value="Nucleotide-diphospho-sugar transferases"/>
    <property type="match status" value="1"/>
</dbReference>
<dbReference type="GO" id="GO:0016757">
    <property type="term" value="F:glycosyltransferase activity"/>
    <property type="evidence" value="ECO:0007669"/>
    <property type="project" value="UniProtKB-KW"/>
</dbReference>
<name>A0A9E7D4C4_9FLAO</name>
<dbReference type="Gene3D" id="3.90.550.10">
    <property type="entry name" value="Spore Coat Polysaccharide Biosynthesis Protein SpsA, Chain A"/>
    <property type="match status" value="1"/>
</dbReference>